<dbReference type="AlphaFoldDB" id="A0A6N9I3V7"/>
<comment type="caution">
    <text evidence="4">The sequence shown here is derived from an EMBL/GenBank/DDBJ whole genome shotgun (WGS) entry which is preliminary data.</text>
</comment>
<organism evidence="4 5">
    <name type="scientific">Furfurilactobacillus milii</name>
    <dbReference type="NCBI Taxonomy" id="2888272"/>
    <lineage>
        <taxon>Bacteria</taxon>
        <taxon>Bacillati</taxon>
        <taxon>Bacillota</taxon>
        <taxon>Bacilli</taxon>
        <taxon>Lactobacillales</taxon>
        <taxon>Lactobacillaceae</taxon>
        <taxon>Furfurilactobacillus</taxon>
    </lineage>
</organism>
<feature type="domain" description="Mannosyl-glycoprotein endo-beta-N-acetylglucosamidase-like" evidence="3">
    <location>
        <begin position="100"/>
        <end position="253"/>
    </location>
</feature>
<dbReference type="PANTHER" id="PTHR33308:SF9">
    <property type="entry name" value="PEPTIDOGLYCAN HYDROLASE FLGJ"/>
    <property type="match status" value="1"/>
</dbReference>
<reference evidence="4 5" key="1">
    <citation type="journal article" date="2019" name="Appl. Environ. Microbiol.">
        <title>Genetic determinants of hydroxycinnamic acid metabolism in heterofermentative lactobacilli.</title>
        <authorList>
            <person name="Gaur G."/>
            <person name="Oh J.H."/>
            <person name="Filannino P."/>
            <person name="Gobbetti M."/>
            <person name="van Pijkeren J.P."/>
            <person name="Ganzle M.G."/>
        </authorList>
    </citation>
    <scope>NUCLEOTIDE SEQUENCE [LARGE SCALE GENOMIC DNA]</scope>
    <source>
        <strain evidence="4 5">C5</strain>
    </source>
</reference>
<dbReference type="PANTHER" id="PTHR33308">
    <property type="entry name" value="PEPTIDOGLYCAN HYDROLASE FLGJ"/>
    <property type="match status" value="1"/>
</dbReference>
<dbReference type="SMART" id="SM00047">
    <property type="entry name" value="LYZ2"/>
    <property type="match status" value="1"/>
</dbReference>
<protein>
    <submittedName>
        <fullName evidence="4">Mannosyl-glycoprotein endo-beta-N-acetylglucosamidase</fullName>
    </submittedName>
</protein>
<comment type="similarity">
    <text evidence="1">Belongs to the glycosyl hydrolase 73 family.</text>
</comment>
<sequence length="254" mass="28478">DRGNYQLVTDDFRKANGYWYYFNAGSGSIAQGLTWVPQRNTWNFYDQGTYQLVTNDYRQANGYSYYFKKDGSIASGWTYLNNDLVYFDPQSYQKKVQLSDFGSLNSTQSDFLMSVIPGALAGWEQYGVLPSVTIAQAILESAWGQSLLATEAHNLFGIKGSYNGNSVTMPTQEEYGGQYVTINAAFRAYANNSESIQDHGAFLYYNSRYNNLLGDSNYVSVANKLRNDGYATASTYATSLINLVQIYGLDILDK</sequence>
<dbReference type="SUPFAM" id="SSF69360">
    <property type="entry name" value="Cell wall binding repeat"/>
    <property type="match status" value="1"/>
</dbReference>
<feature type="non-terminal residue" evidence="4">
    <location>
        <position position="1"/>
    </location>
</feature>
<dbReference type="EMBL" id="WEZQ01000015">
    <property type="protein sequence ID" value="MYV17568.1"/>
    <property type="molecule type" value="Genomic_DNA"/>
</dbReference>
<dbReference type="GO" id="GO:0004040">
    <property type="term" value="F:amidase activity"/>
    <property type="evidence" value="ECO:0007669"/>
    <property type="project" value="InterPro"/>
</dbReference>
<evidence type="ECO:0000259" key="3">
    <source>
        <dbReference type="SMART" id="SM00047"/>
    </source>
</evidence>
<dbReference type="InterPro" id="IPR002901">
    <property type="entry name" value="MGlyc_endo_b_GlcNAc-like_dom"/>
</dbReference>
<dbReference type="InterPro" id="IPR051056">
    <property type="entry name" value="Glycosyl_Hydrolase_73"/>
</dbReference>
<gene>
    <name evidence="4" type="ORF">GB993_08625</name>
</gene>
<dbReference type="Gene3D" id="2.10.270.10">
    <property type="entry name" value="Cholin Binding"/>
    <property type="match status" value="1"/>
</dbReference>
<dbReference type="Gene3D" id="1.10.530.10">
    <property type="match status" value="1"/>
</dbReference>
<evidence type="ECO:0000313" key="5">
    <source>
        <dbReference type="Proteomes" id="UP000449209"/>
    </source>
</evidence>
<dbReference type="Gene3D" id="4.10.80.30">
    <property type="entry name" value="DNA polymerase, domain 6"/>
    <property type="match status" value="1"/>
</dbReference>
<evidence type="ECO:0000256" key="1">
    <source>
        <dbReference type="ARBA" id="ARBA00010266"/>
    </source>
</evidence>
<keyword evidence="2" id="KW-0378">Hydrolase</keyword>
<evidence type="ECO:0000313" key="4">
    <source>
        <dbReference type="EMBL" id="MYV17568.1"/>
    </source>
</evidence>
<dbReference type="Pfam" id="PF01832">
    <property type="entry name" value="Glucosaminidase"/>
    <property type="match status" value="1"/>
</dbReference>
<accession>A0A6N9I3V7</accession>
<evidence type="ECO:0000256" key="2">
    <source>
        <dbReference type="ARBA" id="ARBA00022801"/>
    </source>
</evidence>
<name>A0A6N9I3V7_9LACO</name>
<proteinExistence type="inferred from homology"/>
<dbReference type="Proteomes" id="UP000449209">
    <property type="component" value="Unassembled WGS sequence"/>
</dbReference>